<keyword evidence="3" id="KW-1185">Reference proteome</keyword>
<evidence type="ECO:0000313" key="2">
    <source>
        <dbReference type="EnsemblMetazoa" id="ASIC006815-PA"/>
    </source>
</evidence>
<protein>
    <submittedName>
        <fullName evidence="1 2">Glutathione S-transferase-like protein</fullName>
    </submittedName>
</protein>
<accession>A0A084VN44</accession>
<evidence type="ECO:0000313" key="1">
    <source>
        <dbReference type="EMBL" id="KFB39388.1"/>
    </source>
</evidence>
<dbReference type="GO" id="GO:0016740">
    <property type="term" value="F:transferase activity"/>
    <property type="evidence" value="ECO:0007669"/>
    <property type="project" value="UniProtKB-KW"/>
</dbReference>
<dbReference type="VEuPathDB" id="VectorBase:ASIC006815"/>
<proteinExistence type="predicted"/>
<dbReference type="EnsemblMetazoa" id="ASIC006815-RA">
    <property type="protein sequence ID" value="ASIC006815-PA"/>
    <property type="gene ID" value="ASIC006815"/>
</dbReference>
<gene>
    <name evidence="1" type="ORF">ZHAS_00006815</name>
</gene>
<reference evidence="2" key="2">
    <citation type="submission" date="2020-05" db="UniProtKB">
        <authorList>
            <consortium name="EnsemblMetazoa"/>
        </authorList>
    </citation>
    <scope>IDENTIFICATION</scope>
</reference>
<dbReference type="EMBL" id="ATLV01014686">
    <property type="status" value="NOT_ANNOTATED_CDS"/>
    <property type="molecule type" value="Genomic_DNA"/>
</dbReference>
<keyword evidence="1" id="KW-0808">Transferase</keyword>
<evidence type="ECO:0000313" key="3">
    <source>
        <dbReference type="Proteomes" id="UP000030765"/>
    </source>
</evidence>
<sequence length="99" mass="11239">MIPPQSIALVVAHWLERLRLEQFSTEADARAPAWIEPAPSGNRVPEADDNGFVLLLCGCVCFVCCSHRDLRGTYRPRTPAITKTTQHSVYDDDDEWRRV</sequence>
<dbReference type="AlphaFoldDB" id="A0A084VN44"/>
<dbReference type="EMBL" id="KE524978">
    <property type="protein sequence ID" value="KFB39388.1"/>
    <property type="molecule type" value="Genomic_DNA"/>
</dbReference>
<dbReference type="Proteomes" id="UP000030765">
    <property type="component" value="Unassembled WGS sequence"/>
</dbReference>
<reference evidence="1 3" key="1">
    <citation type="journal article" date="2014" name="BMC Genomics">
        <title>Genome sequence of Anopheles sinensis provides insight into genetics basis of mosquito competence for malaria parasites.</title>
        <authorList>
            <person name="Zhou D."/>
            <person name="Zhang D."/>
            <person name="Ding G."/>
            <person name="Shi L."/>
            <person name="Hou Q."/>
            <person name="Ye Y."/>
            <person name="Xu Y."/>
            <person name="Zhou H."/>
            <person name="Xiong C."/>
            <person name="Li S."/>
            <person name="Yu J."/>
            <person name="Hong S."/>
            <person name="Yu X."/>
            <person name="Zou P."/>
            <person name="Chen C."/>
            <person name="Chang X."/>
            <person name="Wang W."/>
            <person name="Lv Y."/>
            <person name="Sun Y."/>
            <person name="Ma L."/>
            <person name="Shen B."/>
            <person name="Zhu C."/>
        </authorList>
    </citation>
    <scope>NUCLEOTIDE SEQUENCE [LARGE SCALE GENOMIC DNA]</scope>
</reference>
<name>A0A084VN44_ANOSI</name>
<organism evidence="1">
    <name type="scientific">Anopheles sinensis</name>
    <name type="common">Mosquito</name>
    <dbReference type="NCBI Taxonomy" id="74873"/>
    <lineage>
        <taxon>Eukaryota</taxon>
        <taxon>Metazoa</taxon>
        <taxon>Ecdysozoa</taxon>
        <taxon>Arthropoda</taxon>
        <taxon>Hexapoda</taxon>
        <taxon>Insecta</taxon>
        <taxon>Pterygota</taxon>
        <taxon>Neoptera</taxon>
        <taxon>Endopterygota</taxon>
        <taxon>Diptera</taxon>
        <taxon>Nematocera</taxon>
        <taxon>Culicoidea</taxon>
        <taxon>Culicidae</taxon>
        <taxon>Anophelinae</taxon>
        <taxon>Anopheles</taxon>
    </lineage>
</organism>